<dbReference type="AlphaFoldDB" id="A0A919TWE4"/>
<dbReference type="EMBL" id="BOMY01000035">
    <property type="protein sequence ID" value="GIF22807.1"/>
    <property type="molecule type" value="Genomic_DNA"/>
</dbReference>
<comment type="caution">
    <text evidence="2">The sequence shown here is derived from an EMBL/GenBank/DDBJ whole genome shotgun (WGS) entry which is preliminary data.</text>
</comment>
<accession>A0A919TWE4</accession>
<sequence length="160" mass="16116">MPSQRATGLEKAVRSRPGPANATGSTIATETARNSTILAPNAAGAGSLRSRGPVSGVEATTNRPAARAQQVSGAAASEVSTERPPMDTETCTVASTIPPANQAANAGNHMVCNPMSRSPAAIAATQPPVNTTAPAQSSTTVRRGRQTEPRASTANSGNSR</sequence>
<feature type="compositionally biased region" description="Polar residues" evidence="1">
    <location>
        <begin position="22"/>
        <end position="38"/>
    </location>
</feature>
<evidence type="ECO:0000313" key="3">
    <source>
        <dbReference type="Proteomes" id="UP000623608"/>
    </source>
</evidence>
<feature type="compositionally biased region" description="Polar residues" evidence="1">
    <location>
        <begin position="149"/>
        <end position="160"/>
    </location>
</feature>
<gene>
    <name evidence="2" type="ORF">Ate02nite_55370</name>
</gene>
<evidence type="ECO:0000313" key="2">
    <source>
        <dbReference type="EMBL" id="GIF22807.1"/>
    </source>
</evidence>
<reference evidence="2" key="1">
    <citation type="submission" date="2021-01" db="EMBL/GenBank/DDBJ databases">
        <title>Whole genome shotgun sequence of Actinoplanes tereljensis NBRC 105297.</title>
        <authorList>
            <person name="Komaki H."/>
            <person name="Tamura T."/>
        </authorList>
    </citation>
    <scope>NUCLEOTIDE SEQUENCE</scope>
    <source>
        <strain evidence="2">NBRC 105297</strain>
    </source>
</reference>
<organism evidence="2 3">
    <name type="scientific">Paractinoplanes tereljensis</name>
    <dbReference type="NCBI Taxonomy" id="571912"/>
    <lineage>
        <taxon>Bacteria</taxon>
        <taxon>Bacillati</taxon>
        <taxon>Actinomycetota</taxon>
        <taxon>Actinomycetes</taxon>
        <taxon>Micromonosporales</taxon>
        <taxon>Micromonosporaceae</taxon>
        <taxon>Paractinoplanes</taxon>
    </lineage>
</organism>
<dbReference type="Proteomes" id="UP000623608">
    <property type="component" value="Unassembled WGS sequence"/>
</dbReference>
<name>A0A919TWE4_9ACTN</name>
<evidence type="ECO:0000256" key="1">
    <source>
        <dbReference type="SAM" id="MobiDB-lite"/>
    </source>
</evidence>
<feature type="compositionally biased region" description="Low complexity" evidence="1">
    <location>
        <begin position="65"/>
        <end position="77"/>
    </location>
</feature>
<feature type="compositionally biased region" description="Polar residues" evidence="1">
    <location>
        <begin position="127"/>
        <end position="141"/>
    </location>
</feature>
<protein>
    <submittedName>
        <fullName evidence="2">Uncharacterized protein</fullName>
    </submittedName>
</protein>
<proteinExistence type="predicted"/>
<keyword evidence="3" id="KW-1185">Reference proteome</keyword>
<feature type="region of interest" description="Disordered" evidence="1">
    <location>
        <begin position="1"/>
        <end position="160"/>
    </location>
</feature>
<feature type="compositionally biased region" description="Polar residues" evidence="1">
    <location>
        <begin position="89"/>
        <end position="105"/>
    </location>
</feature>